<protein>
    <submittedName>
        <fullName evidence="1">Uncharacterized protein</fullName>
    </submittedName>
</protein>
<evidence type="ECO:0000313" key="1">
    <source>
        <dbReference type="EMBL" id="ABV99457.1"/>
    </source>
</evidence>
<sequence length="54" mass="5940">MPEQTVAVDWNDLAVWARPLEGAMAQVSEDEQALMLLILADAGPQGVQPKELRH</sequence>
<reference evidence="1" key="1">
    <citation type="submission" date="2007-10" db="EMBL/GenBank/DDBJ databases">
        <title>Complete sequence of Salinispora arenicola CNS-205.</title>
        <authorList>
            <consortium name="US DOE Joint Genome Institute"/>
            <person name="Copeland A."/>
            <person name="Lucas S."/>
            <person name="Lapidus A."/>
            <person name="Barry K."/>
            <person name="Glavina del Rio T."/>
            <person name="Dalin E."/>
            <person name="Tice H."/>
            <person name="Pitluck S."/>
            <person name="Foster B."/>
            <person name="Schmutz J."/>
            <person name="Larimer F."/>
            <person name="Land M."/>
            <person name="Hauser L."/>
            <person name="Kyrpides N."/>
            <person name="Ivanova N."/>
            <person name="Jensen P.R."/>
            <person name="Moore B.S."/>
            <person name="Penn K."/>
            <person name="Jenkins C."/>
            <person name="Udwary D."/>
            <person name="Xiang L."/>
            <person name="Gontang E."/>
            <person name="Richardson P."/>
        </authorList>
    </citation>
    <scope>NUCLEOTIDE SEQUENCE [LARGE SCALE GENOMIC DNA]</scope>
    <source>
        <strain evidence="1">CNS-205</strain>
    </source>
</reference>
<dbReference type="AlphaFoldDB" id="A8LZ97"/>
<dbReference type="HOGENOM" id="CLU_3047754_0_0_11"/>
<gene>
    <name evidence="1" type="ordered locus">Sare_3660</name>
</gene>
<dbReference type="EMBL" id="CP000850">
    <property type="protein sequence ID" value="ABV99457.1"/>
    <property type="molecule type" value="Genomic_DNA"/>
</dbReference>
<accession>A8LZ97</accession>
<proteinExistence type="predicted"/>
<name>A8LZ97_SALAI</name>
<organism evidence="1">
    <name type="scientific">Salinispora arenicola (strain CNS-205)</name>
    <dbReference type="NCBI Taxonomy" id="391037"/>
    <lineage>
        <taxon>Bacteria</taxon>
        <taxon>Bacillati</taxon>
        <taxon>Actinomycetota</taxon>
        <taxon>Actinomycetes</taxon>
        <taxon>Micromonosporales</taxon>
        <taxon>Micromonosporaceae</taxon>
        <taxon>Salinispora</taxon>
    </lineage>
</organism>
<dbReference type="KEGG" id="saq:Sare_3660"/>